<evidence type="ECO:0000313" key="1">
    <source>
        <dbReference type="EMBL" id="VCX10740.1"/>
    </source>
</evidence>
<accession>A0A9X9M0H7</accession>
<keyword evidence="2" id="KW-1185">Reference proteome</keyword>
<dbReference type="Proteomes" id="UP000269945">
    <property type="component" value="Unassembled WGS sequence"/>
</dbReference>
<reference evidence="1 2" key="1">
    <citation type="submission" date="2018-10" db="EMBL/GenBank/DDBJ databases">
        <authorList>
            <person name="Ekblom R."/>
            <person name="Jareborg N."/>
        </authorList>
    </citation>
    <scope>NUCLEOTIDE SEQUENCE [LARGE SCALE GENOMIC DNA]</scope>
    <source>
        <tissue evidence="1">Muscle</tissue>
    </source>
</reference>
<dbReference type="EMBL" id="CYRY02034486">
    <property type="protein sequence ID" value="VCX10740.1"/>
    <property type="molecule type" value="Genomic_DNA"/>
</dbReference>
<organism evidence="1 2">
    <name type="scientific">Gulo gulo</name>
    <name type="common">Wolverine</name>
    <name type="synonym">Gluton</name>
    <dbReference type="NCBI Taxonomy" id="48420"/>
    <lineage>
        <taxon>Eukaryota</taxon>
        <taxon>Metazoa</taxon>
        <taxon>Chordata</taxon>
        <taxon>Craniata</taxon>
        <taxon>Vertebrata</taxon>
        <taxon>Euteleostomi</taxon>
        <taxon>Mammalia</taxon>
        <taxon>Eutheria</taxon>
        <taxon>Laurasiatheria</taxon>
        <taxon>Carnivora</taxon>
        <taxon>Caniformia</taxon>
        <taxon>Musteloidea</taxon>
        <taxon>Mustelidae</taxon>
        <taxon>Guloninae</taxon>
        <taxon>Gulo</taxon>
    </lineage>
</organism>
<proteinExistence type="predicted"/>
<evidence type="ECO:0000313" key="2">
    <source>
        <dbReference type="Proteomes" id="UP000269945"/>
    </source>
</evidence>
<name>A0A9X9M0H7_GULGU</name>
<dbReference type="AlphaFoldDB" id="A0A9X9M0H7"/>
<protein>
    <submittedName>
        <fullName evidence="1">Uncharacterized protein</fullName>
    </submittedName>
</protein>
<gene>
    <name evidence="1" type="ORF">BN2614_LOCUS1</name>
</gene>
<comment type="caution">
    <text evidence="1">The sequence shown here is derived from an EMBL/GenBank/DDBJ whole genome shotgun (WGS) entry which is preliminary data.</text>
</comment>
<sequence length="18" mass="2031">MHQSGELLKQLKQIGALH</sequence>